<keyword evidence="2" id="KW-1185">Reference proteome</keyword>
<organism evidence="1 2">
    <name type="scientific">Aspergillus costaricaensis CBS 115574</name>
    <dbReference type="NCBI Taxonomy" id="1448317"/>
    <lineage>
        <taxon>Eukaryota</taxon>
        <taxon>Fungi</taxon>
        <taxon>Dikarya</taxon>
        <taxon>Ascomycota</taxon>
        <taxon>Pezizomycotina</taxon>
        <taxon>Eurotiomycetes</taxon>
        <taxon>Eurotiomycetidae</taxon>
        <taxon>Eurotiales</taxon>
        <taxon>Aspergillaceae</taxon>
        <taxon>Aspergillus</taxon>
        <taxon>Aspergillus subgen. Circumdati</taxon>
    </lineage>
</organism>
<accession>A0ACD1I3M2</accession>
<evidence type="ECO:0000313" key="2">
    <source>
        <dbReference type="Proteomes" id="UP000249748"/>
    </source>
</evidence>
<name>A0ACD1I3M2_9EURO</name>
<reference evidence="1" key="1">
    <citation type="submission" date="2018-02" db="EMBL/GenBank/DDBJ databases">
        <title>The genomes of Aspergillus section Nigri reveals drivers in fungal speciation.</title>
        <authorList>
            <consortium name="DOE Joint Genome Institute"/>
            <person name="Vesth T.C."/>
            <person name="Nybo J."/>
            <person name="Theobald S."/>
            <person name="Brandl J."/>
            <person name="Frisvad J.C."/>
            <person name="Nielsen K.F."/>
            <person name="Lyhne E.K."/>
            <person name="Kogle M.E."/>
            <person name="Kuo A."/>
            <person name="Riley R."/>
            <person name="Clum A."/>
            <person name="Nolan M."/>
            <person name="Lipzen A."/>
            <person name="Salamov A."/>
            <person name="Henrissat B."/>
            <person name="Wiebenga A."/>
            <person name="De vries R.P."/>
            <person name="Grigoriev I.V."/>
            <person name="Mortensen U.H."/>
            <person name="Andersen M.R."/>
            <person name="Baker S.E."/>
        </authorList>
    </citation>
    <scope>NUCLEOTIDE SEQUENCE</scope>
    <source>
        <strain evidence="1">CBS 115574</strain>
    </source>
</reference>
<evidence type="ECO:0000313" key="1">
    <source>
        <dbReference type="EMBL" id="RAK84820.1"/>
    </source>
</evidence>
<dbReference type="Proteomes" id="UP000249748">
    <property type="component" value="Unassembled WGS sequence"/>
</dbReference>
<dbReference type="EMBL" id="KZ824570">
    <property type="protein sequence ID" value="RAK84820.1"/>
    <property type="molecule type" value="Genomic_DNA"/>
</dbReference>
<protein>
    <submittedName>
        <fullName evidence="1">Uncharacterized protein</fullName>
    </submittedName>
</protein>
<sequence length="268" mass="30104">MGAAGSGWSSAAIKLVPVPARRTYVWLAIIWASYCGGLHAFNAANTSGTMRFKPLIRDFGWAILSSEEVGRRGLCHAFDKHTHLLHTYYQTLQIAFLFLLSTMIKVTSVLMYYFGRLPLLLIGLSMNTVYFLYLALYREMADMSAANSLSTARMAIIAICIFIISYSFSWNLLKFAITYRFLSMTEHMHACGPLALFIAFTGCVTMWSLLALPEYKGCSMESAEVLFSLPWYMIGFVKVRAAETVADMEKEAESHHDDYIVAGSPRTR</sequence>
<proteinExistence type="predicted"/>
<gene>
    <name evidence="1" type="ORF">BO79DRAFT_258794</name>
</gene>